<dbReference type="RefSeq" id="WP_107818075.1">
    <property type="nucleotide sequence ID" value="NZ_QAOH01000029.1"/>
</dbReference>
<evidence type="ECO:0000313" key="5">
    <source>
        <dbReference type="Proteomes" id="UP000244077"/>
    </source>
</evidence>
<name>A0A2T5H449_9RHOB</name>
<accession>A0A2T5H449</accession>
<feature type="domain" description="ABC transporter" evidence="3">
    <location>
        <begin position="3"/>
        <end position="237"/>
    </location>
</feature>
<dbReference type="OrthoDB" id="9805601at2"/>
<dbReference type="Proteomes" id="UP000244077">
    <property type="component" value="Unassembled WGS sequence"/>
</dbReference>
<dbReference type="SMART" id="SM00382">
    <property type="entry name" value="AAA"/>
    <property type="match status" value="1"/>
</dbReference>
<comment type="caution">
    <text evidence="4">The sequence shown here is derived from an EMBL/GenBank/DDBJ whole genome shotgun (WGS) entry which is preliminary data.</text>
</comment>
<dbReference type="InterPro" id="IPR027417">
    <property type="entry name" value="P-loop_NTPase"/>
</dbReference>
<dbReference type="PROSITE" id="PS50893">
    <property type="entry name" value="ABC_TRANSPORTER_2"/>
    <property type="match status" value="1"/>
</dbReference>
<dbReference type="GO" id="GO:0016887">
    <property type="term" value="F:ATP hydrolysis activity"/>
    <property type="evidence" value="ECO:0007669"/>
    <property type="project" value="InterPro"/>
</dbReference>
<dbReference type="CDD" id="cd03214">
    <property type="entry name" value="ABC_Iron-Siderophores_B12_Hemin"/>
    <property type="match status" value="1"/>
</dbReference>
<keyword evidence="2 4" id="KW-0067">ATP-binding</keyword>
<dbReference type="GO" id="GO:0005524">
    <property type="term" value="F:ATP binding"/>
    <property type="evidence" value="ECO:0007669"/>
    <property type="project" value="UniProtKB-KW"/>
</dbReference>
<organism evidence="4 5">
    <name type="scientific">Celeribacter persicus</name>
    <dbReference type="NCBI Taxonomy" id="1651082"/>
    <lineage>
        <taxon>Bacteria</taxon>
        <taxon>Pseudomonadati</taxon>
        <taxon>Pseudomonadota</taxon>
        <taxon>Alphaproteobacteria</taxon>
        <taxon>Rhodobacterales</taxon>
        <taxon>Roseobacteraceae</taxon>
        <taxon>Celeribacter</taxon>
    </lineage>
</organism>
<sequence length="257" mass="27242">MSLSLSGLHLSRGRKAILTDLSTAAFEPGQFIVLAGPNGAGKSSLLRAIAQTLPYEGQITLAGQNLKAMKRRERAARIGYMPQHLESHSDLTVLDSLRVAMNAGGASTLSHGAQITCAEELLARVGCVHLATRALSGLSGGQRQSVGLAQALARDPELLLLDEPTAALDLSMQFRILAEMKALSREGRIVIAVLHDLTQAARWADRLVVLSQGAVTADGAPSEILTPELLGEVYHVNARVERDSRGETLICVDGPAT</sequence>
<dbReference type="PANTHER" id="PTHR42794">
    <property type="entry name" value="HEMIN IMPORT ATP-BINDING PROTEIN HMUV"/>
    <property type="match status" value="1"/>
</dbReference>
<dbReference type="AlphaFoldDB" id="A0A2T5H449"/>
<keyword evidence="1" id="KW-0547">Nucleotide-binding</keyword>
<keyword evidence="5" id="KW-1185">Reference proteome</keyword>
<dbReference type="EMBL" id="QAOH01000029">
    <property type="protein sequence ID" value="PTQ66353.1"/>
    <property type="molecule type" value="Genomic_DNA"/>
</dbReference>
<evidence type="ECO:0000256" key="1">
    <source>
        <dbReference type="ARBA" id="ARBA00022741"/>
    </source>
</evidence>
<reference evidence="4 5" key="1">
    <citation type="submission" date="2018-04" db="EMBL/GenBank/DDBJ databases">
        <title>Genomic Encyclopedia of Archaeal and Bacterial Type Strains, Phase II (KMG-II): from individual species to whole genera.</title>
        <authorList>
            <person name="Goeker M."/>
        </authorList>
    </citation>
    <scope>NUCLEOTIDE SEQUENCE [LARGE SCALE GENOMIC DNA]</scope>
    <source>
        <strain evidence="4 5">DSM 100434</strain>
    </source>
</reference>
<gene>
    <name evidence="4" type="ORF">C8N42_1297</name>
</gene>
<evidence type="ECO:0000313" key="4">
    <source>
        <dbReference type="EMBL" id="PTQ66353.1"/>
    </source>
</evidence>
<proteinExistence type="predicted"/>
<dbReference type="PANTHER" id="PTHR42794:SF2">
    <property type="entry name" value="ABC TRANSPORTER ATP-BINDING PROTEIN"/>
    <property type="match status" value="1"/>
</dbReference>
<evidence type="ECO:0000259" key="3">
    <source>
        <dbReference type="PROSITE" id="PS50893"/>
    </source>
</evidence>
<dbReference type="Pfam" id="PF00005">
    <property type="entry name" value="ABC_tran"/>
    <property type="match status" value="1"/>
</dbReference>
<protein>
    <submittedName>
        <fullName evidence="4">Iron complex transport system ATP-binding protein</fullName>
    </submittedName>
</protein>
<dbReference type="SUPFAM" id="SSF52540">
    <property type="entry name" value="P-loop containing nucleoside triphosphate hydrolases"/>
    <property type="match status" value="1"/>
</dbReference>
<dbReference type="InterPro" id="IPR003593">
    <property type="entry name" value="AAA+_ATPase"/>
</dbReference>
<dbReference type="InterPro" id="IPR003439">
    <property type="entry name" value="ABC_transporter-like_ATP-bd"/>
</dbReference>
<dbReference type="Gene3D" id="3.40.50.300">
    <property type="entry name" value="P-loop containing nucleotide triphosphate hydrolases"/>
    <property type="match status" value="1"/>
</dbReference>
<evidence type="ECO:0000256" key="2">
    <source>
        <dbReference type="ARBA" id="ARBA00022840"/>
    </source>
</evidence>